<gene>
    <name evidence="1" type="ORF">GGD40_001194</name>
</gene>
<proteinExistence type="predicted"/>
<dbReference type="EMBL" id="JACCAS010000001">
    <property type="protein sequence ID" value="NYH21715.1"/>
    <property type="molecule type" value="Genomic_DNA"/>
</dbReference>
<sequence>MTNTLKIWSLCIGAMRLYKQDNQMDEVKEVFFAPSIEWFKAMAKKLRLHIGWDVKQYYASLNLLARIYGFASWLDIVEYQGSAHEYVTFWDSELDERTFEERRYMQASELMRTLQIGEAEAVGILDEVAVSSQRAATSDLTEGDEINEFSFALQEMLGEYREAAHGRNAQPAKPVVTYKKRHRMVPDVVAPRVH</sequence>
<evidence type="ECO:0000313" key="2">
    <source>
        <dbReference type="Proteomes" id="UP000540929"/>
    </source>
</evidence>
<reference evidence="1 2" key="1">
    <citation type="submission" date="2020-07" db="EMBL/GenBank/DDBJ databases">
        <title>Exploring microbial biodiversity for novel pathways involved in the catabolism of aromatic compounds derived from lignin.</title>
        <authorList>
            <person name="Elkins J."/>
        </authorList>
    </citation>
    <scope>NUCLEOTIDE SEQUENCE [LARGE SCALE GENOMIC DNA]</scope>
    <source>
        <strain evidence="1 2">H2C3C</strain>
    </source>
</reference>
<dbReference type="RefSeq" id="WP_179743080.1">
    <property type="nucleotide sequence ID" value="NZ_JACCAS010000001.1"/>
</dbReference>
<protein>
    <submittedName>
        <fullName evidence="1">Uncharacterized protein</fullName>
    </submittedName>
</protein>
<keyword evidence="2" id="KW-1185">Reference proteome</keyword>
<evidence type="ECO:0000313" key="1">
    <source>
        <dbReference type="EMBL" id="NYH21715.1"/>
    </source>
</evidence>
<accession>A0A7Y9WIU4</accession>
<dbReference type="Proteomes" id="UP000540929">
    <property type="component" value="Unassembled WGS sequence"/>
</dbReference>
<name>A0A7Y9WIU4_9BURK</name>
<comment type="caution">
    <text evidence="1">The sequence shown here is derived from an EMBL/GenBank/DDBJ whole genome shotgun (WGS) entry which is preliminary data.</text>
</comment>
<dbReference type="AlphaFoldDB" id="A0A7Y9WIU4"/>
<organism evidence="1 2">
    <name type="scientific">Paraburkholderia bryophila</name>
    <dbReference type="NCBI Taxonomy" id="420952"/>
    <lineage>
        <taxon>Bacteria</taxon>
        <taxon>Pseudomonadati</taxon>
        <taxon>Pseudomonadota</taxon>
        <taxon>Betaproteobacteria</taxon>
        <taxon>Burkholderiales</taxon>
        <taxon>Burkholderiaceae</taxon>
        <taxon>Paraburkholderia</taxon>
    </lineage>
</organism>